<dbReference type="RefSeq" id="WP_139806494.1">
    <property type="nucleotide sequence ID" value="NZ_FWWU01000005.1"/>
</dbReference>
<evidence type="ECO:0000313" key="2">
    <source>
        <dbReference type="EMBL" id="SMB81537.1"/>
    </source>
</evidence>
<protein>
    <submittedName>
        <fullName evidence="2">Uncharacterized protein</fullName>
    </submittedName>
</protein>
<feature type="chain" id="PRO_5011986339" evidence="1">
    <location>
        <begin position="21"/>
        <end position="240"/>
    </location>
</feature>
<dbReference type="EMBL" id="FWWU01000005">
    <property type="protein sequence ID" value="SMB81537.1"/>
    <property type="molecule type" value="Genomic_DNA"/>
</dbReference>
<keyword evidence="1" id="KW-0732">Signal</keyword>
<proteinExistence type="predicted"/>
<gene>
    <name evidence="2" type="ORF">SAMN00790413_04611</name>
</gene>
<evidence type="ECO:0000256" key="1">
    <source>
        <dbReference type="SAM" id="SignalP"/>
    </source>
</evidence>
<keyword evidence="3" id="KW-1185">Reference proteome</keyword>
<dbReference type="OrthoDB" id="66999at2"/>
<dbReference type="Proteomes" id="UP000192582">
    <property type="component" value="Unassembled WGS sequence"/>
</dbReference>
<feature type="signal peptide" evidence="1">
    <location>
        <begin position="1"/>
        <end position="20"/>
    </location>
</feature>
<evidence type="ECO:0000313" key="3">
    <source>
        <dbReference type="Proteomes" id="UP000192582"/>
    </source>
</evidence>
<sequence length="240" mass="26222">MNAALLPTLLLLTASTPSLPKVTFDAHLLGVTAAVRNVEAQKREDVPDFFPPRHVRVTLGQPGDNARELNVYPVAGLLAQYPGLREGVRTEIGSLKALLAERPAPKAIRGELPFLPLPFAGQVLNAAVKYLDFPGGRGVRYLVAYSQDASPLSRERVFYTFQGLTNDGKHYVSLQYPVSLKELPTDPFAGPNRAVMDALNSGDTTIWKVYVARTKGQLDALTGDARLTKIDAFVKSLRLR</sequence>
<accession>A0A1W1UKD6</accession>
<dbReference type="AlphaFoldDB" id="A0A1W1UKD6"/>
<name>A0A1W1UKD6_9DEIO</name>
<organism evidence="2 3">
    <name type="scientific">Deinococcus hopiensis KR-140</name>
    <dbReference type="NCBI Taxonomy" id="695939"/>
    <lineage>
        <taxon>Bacteria</taxon>
        <taxon>Thermotogati</taxon>
        <taxon>Deinococcota</taxon>
        <taxon>Deinococci</taxon>
        <taxon>Deinococcales</taxon>
        <taxon>Deinococcaceae</taxon>
        <taxon>Deinococcus</taxon>
    </lineage>
</organism>
<reference evidence="2 3" key="1">
    <citation type="submission" date="2017-04" db="EMBL/GenBank/DDBJ databases">
        <authorList>
            <person name="Afonso C.L."/>
            <person name="Miller P.J."/>
            <person name="Scott M.A."/>
            <person name="Spackman E."/>
            <person name="Goraichik I."/>
            <person name="Dimitrov K.M."/>
            <person name="Suarez D.L."/>
            <person name="Swayne D.E."/>
        </authorList>
    </citation>
    <scope>NUCLEOTIDE SEQUENCE [LARGE SCALE GENOMIC DNA]</scope>
    <source>
        <strain evidence="2 3">KR-140</strain>
    </source>
</reference>